<organism evidence="1 2">
    <name type="scientific">Purpureocillium lilacinum</name>
    <name type="common">Paecilomyces lilacinus</name>
    <dbReference type="NCBI Taxonomy" id="33203"/>
    <lineage>
        <taxon>Eukaryota</taxon>
        <taxon>Fungi</taxon>
        <taxon>Dikarya</taxon>
        <taxon>Ascomycota</taxon>
        <taxon>Pezizomycotina</taxon>
        <taxon>Sordariomycetes</taxon>
        <taxon>Hypocreomycetidae</taxon>
        <taxon>Hypocreales</taxon>
        <taxon>Ophiocordycipitaceae</taxon>
        <taxon>Purpureocillium</taxon>
    </lineage>
</organism>
<keyword evidence="2" id="KW-1185">Reference proteome</keyword>
<evidence type="ECO:0000313" key="1">
    <source>
        <dbReference type="EMBL" id="KAL3964309.1"/>
    </source>
</evidence>
<reference evidence="1" key="1">
    <citation type="submission" date="2024-12" db="EMBL/GenBank/DDBJ databases">
        <title>Comparative genomics and development of molecular markers within Purpureocillium lilacinum and among Purpureocillium species.</title>
        <authorList>
            <person name="Yeh Z.-Y."/>
            <person name="Ni N.-T."/>
            <person name="Lo P.-H."/>
            <person name="Mushyakhwo K."/>
            <person name="Lin C.-F."/>
            <person name="Nai Y.-S."/>
        </authorList>
    </citation>
    <scope>NUCLEOTIDE SEQUENCE</scope>
    <source>
        <strain evidence="1">NCHU-NPUST-175</strain>
    </source>
</reference>
<accession>A0ACC4E6N7</accession>
<gene>
    <name evidence="1" type="ORF">ACCO45_001313</name>
</gene>
<dbReference type="EMBL" id="JBGNUJ010000002">
    <property type="protein sequence ID" value="KAL3964309.1"/>
    <property type="molecule type" value="Genomic_DNA"/>
</dbReference>
<evidence type="ECO:0000313" key="2">
    <source>
        <dbReference type="Proteomes" id="UP001638806"/>
    </source>
</evidence>
<protein>
    <submittedName>
        <fullName evidence="1">Uncharacterized protein</fullName>
    </submittedName>
</protein>
<name>A0ACC4E6N7_PURLI</name>
<comment type="caution">
    <text evidence="1">The sequence shown here is derived from an EMBL/GenBank/DDBJ whole genome shotgun (WGS) entry which is preliminary data.</text>
</comment>
<sequence>MVAVGAGAPKQAGTQRSQPVIVESSSQAIDEARALDGEHLASLPSSKLPAILPTTRAAMRARPVLYRSEMRNKVRDQGAAPRYEGSRLTPTGDGTPIDPVEPVPSHSPVWPLRAWAARWLDWLDHDWVEREPGADGLDGDR</sequence>
<dbReference type="Proteomes" id="UP001638806">
    <property type="component" value="Unassembled WGS sequence"/>
</dbReference>
<proteinExistence type="predicted"/>